<keyword evidence="1" id="KW-0472">Membrane</keyword>
<dbReference type="AlphaFoldDB" id="A0A0F9ZGR5"/>
<dbReference type="RefSeq" id="XP_024332201.1">
    <property type="nucleotide sequence ID" value="XM_024475036.1"/>
</dbReference>
<gene>
    <name evidence="3" type="ORF">AAJ76_3000126787</name>
</gene>
<feature type="transmembrane region" description="Helical" evidence="1">
    <location>
        <begin position="230"/>
        <end position="247"/>
    </location>
</feature>
<evidence type="ECO:0000313" key="3">
    <source>
        <dbReference type="EMBL" id="KKO76459.1"/>
    </source>
</evidence>
<dbReference type="VEuPathDB" id="MicrosporidiaDB:AAJ76_3000126787"/>
<dbReference type="Gene3D" id="1.20.5.110">
    <property type="match status" value="1"/>
</dbReference>
<dbReference type="Proteomes" id="UP000034350">
    <property type="component" value="Unassembled WGS sequence"/>
</dbReference>
<reference evidence="3 4" key="1">
    <citation type="journal article" date="2015" name="Environ. Microbiol.">
        <title>Genome analyses suggest the presence of polyploidy and recent human-driven expansions in eight global populations of the honeybee pathogen Nosema ceranae.</title>
        <authorList>
            <person name="Pelin A."/>
            <person name="Selman M."/>
            <person name="Aris-Brosou S."/>
            <person name="Farinelli L."/>
            <person name="Corradi N."/>
        </authorList>
    </citation>
    <scope>NUCLEOTIDE SEQUENCE [LARGE SCALE GENOMIC DNA]</scope>
    <source>
        <strain evidence="3 4">PA08 1199</strain>
    </source>
</reference>
<dbReference type="GeneID" id="36319967"/>
<dbReference type="OrthoDB" id="421009at2759"/>
<evidence type="ECO:0000313" key="4">
    <source>
        <dbReference type="Proteomes" id="UP000034350"/>
    </source>
</evidence>
<keyword evidence="1" id="KW-0812">Transmembrane</keyword>
<name>A0A0F9ZGR5_9MICR</name>
<keyword evidence="4" id="KW-1185">Reference proteome</keyword>
<dbReference type="GO" id="GO:0016020">
    <property type="term" value="C:membrane"/>
    <property type="evidence" value="ECO:0007669"/>
    <property type="project" value="InterPro"/>
</dbReference>
<keyword evidence="1" id="KW-1133">Transmembrane helix</keyword>
<organism evidence="3 4">
    <name type="scientific">Vairimorpha ceranae</name>
    <dbReference type="NCBI Taxonomy" id="40302"/>
    <lineage>
        <taxon>Eukaryota</taxon>
        <taxon>Fungi</taxon>
        <taxon>Fungi incertae sedis</taxon>
        <taxon>Microsporidia</taxon>
        <taxon>Nosematidae</taxon>
        <taxon>Vairimorpha</taxon>
    </lineage>
</organism>
<evidence type="ECO:0000259" key="2">
    <source>
        <dbReference type="PROSITE" id="PS50192"/>
    </source>
</evidence>
<dbReference type="SUPFAM" id="SSF47661">
    <property type="entry name" value="t-snare proteins"/>
    <property type="match status" value="1"/>
</dbReference>
<protein>
    <submittedName>
        <fullName evidence="3">Syntaxin-like protein</fullName>
    </submittedName>
</protein>
<comment type="caution">
    <text evidence="3">The sequence shown here is derived from an EMBL/GenBank/DDBJ whole genome shotgun (WGS) entry which is preliminary data.</text>
</comment>
<dbReference type="VEuPathDB" id="MicrosporidiaDB:NCER_101747"/>
<dbReference type="GO" id="GO:0016192">
    <property type="term" value="P:vesicle-mediated transport"/>
    <property type="evidence" value="ECO:0007669"/>
    <property type="project" value="InterPro"/>
</dbReference>
<dbReference type="InterPro" id="IPR010989">
    <property type="entry name" value="SNARE"/>
</dbReference>
<dbReference type="VEuPathDB" id="MicrosporidiaDB:G9O61_00g016010"/>
<dbReference type="PROSITE" id="PS50192">
    <property type="entry name" value="T_SNARE"/>
    <property type="match status" value="1"/>
</dbReference>
<dbReference type="InterPro" id="IPR000727">
    <property type="entry name" value="T_SNARE_dom"/>
</dbReference>
<proteinExistence type="predicted"/>
<evidence type="ECO:0000256" key="1">
    <source>
        <dbReference type="SAM" id="Phobius"/>
    </source>
</evidence>
<dbReference type="EMBL" id="JPQZ01000003">
    <property type="protein sequence ID" value="KKO76459.1"/>
    <property type="molecule type" value="Genomic_DNA"/>
</dbReference>
<accession>A0A0F9ZGR5</accession>
<feature type="domain" description="T-SNARE coiled-coil homology" evidence="2">
    <location>
        <begin position="157"/>
        <end position="219"/>
    </location>
</feature>
<sequence>MNRTREYNKIVQTSNIPQRLIYKPDTPLNELFIIDKRIKSNLSNILKCKYEVFNVRNKITDVQNMCQDILNKLKDISITYTNPQEEDVYNTCFNILKSRINEYKLQTIFYLRKCESDHNNKKQSYHKLVSTETENEPKNSINNPSYIQQEILQEEVNIRLRRQDSTQREISQQISEIGNLMEEIGIHVSLQEESFKRIDDLMKQSDKFLDSSLFILKKGIEGVTSTRKSLIKFFMFWIILAIIFWMFRR</sequence>